<dbReference type="CDD" id="cd00075">
    <property type="entry name" value="HATPase"/>
    <property type="match status" value="1"/>
</dbReference>
<dbReference type="Gene3D" id="3.30.450.40">
    <property type="match status" value="2"/>
</dbReference>
<dbReference type="RefSeq" id="WP_097378932.1">
    <property type="nucleotide sequence ID" value="NZ_NXNI01000001.1"/>
</dbReference>
<dbReference type="InterPro" id="IPR001610">
    <property type="entry name" value="PAC"/>
</dbReference>
<evidence type="ECO:0000313" key="12">
    <source>
        <dbReference type="EMBL" id="PCR89989.1"/>
    </source>
</evidence>
<dbReference type="Gene3D" id="3.30.450.20">
    <property type="entry name" value="PAS domain"/>
    <property type="match status" value="3"/>
</dbReference>
<accession>A0A2A5QT86</accession>
<evidence type="ECO:0000256" key="7">
    <source>
        <dbReference type="SAM" id="MobiDB-lite"/>
    </source>
</evidence>
<dbReference type="Pfam" id="PF13185">
    <property type="entry name" value="GAF_2"/>
    <property type="match status" value="2"/>
</dbReference>
<sequence length="1071" mass="117029">MSTNTGPNARVVVVGADTGIGIKRTLEGRGMTTERVRTIAACLESLATADCVVIEGSPPDVGPVDCCRAIREQWPAIPIVIVPEDGSEALAGAVVAAGADGYVPRSQVSDTLRSRLDAVLETQAATDRSLHAGREEAVIDTAPVTSVAEPSNRLTALVEQSPLAIVEWTPAEFDVRTWNPAATELFGYTAAEAIGESALELLVPAGERRAVREDIQSLVDDGLTDPSWRENCNVRKDGTTVTCEWFDIPLGEDGEIERVLSFGRNVTADRKRANALEALQETTQKLLRAESAEEIGDIVLTATEDVIDRSFAGIRLYDEESETLEATRITPTLEEYTDGIPSVGPGDTVFWEAYSNQEPTIAENVSMDRVPYDIGAEIGTALFQPLGDHGLFTVAASGDDTLDDTEIHLIHVLARTAEAALDRAARERELERTKTVVETVGDYVYQLDLDGRFVTINDTTMGEIDYDRDDLLGEYVSKLLTDESVERGQRHIQALIDGERRIATYEVTLTGPNGERTPGEVNMALLRSNGEIDGTVGIARDISDRKRMEQQLVDRKSKIEGLHDVASRLDDCQSREEIYEITVEAAEDVLNFDLCCVDRDQEGSLVKRTISSTLDADLEGELPVDVGIDGTSGRTRQPYRIDDVEADDNAVASVDGLRSVLSVPIGDHGVFQAISMEPGAFTSADAELAELLLSHVTDALDRIAFEERLRTERDRFAALFENIPDAVVSVSQLEDGPVVEAVNPAFERVFGYAEADLVGEPLDEIIVPPDRATAAQTLNRRGSRGEVGESEVKRRTANGLRDFRLRVVPMEMDGSSDRAFGLYTDITEQKQRQKRLEILNRVLRHDLRNGMNIIDGCAEMLATSVDDADREFVETIRCRTSELTALAQKTRAVERVLDREEVPSGPIDLVTAVERAVARLERTADIEITCSLPERAVARGDEYLEAAVFQILENAVEHNDRPQPSIDVTLCTRSTDGLLSLSIADDGPGIPTEERDLLEGNQEITPLRHASGLGLWLVNWVVTQAGGHLSFTDNEPRGTVVTLEVPRADSASLRSTSGDTAVGDDRSRLEF</sequence>
<evidence type="ECO:0000259" key="8">
    <source>
        <dbReference type="PROSITE" id="PS50109"/>
    </source>
</evidence>
<dbReference type="GO" id="GO:0000160">
    <property type="term" value="P:phosphorelay signal transduction system"/>
    <property type="evidence" value="ECO:0007669"/>
    <property type="project" value="InterPro"/>
</dbReference>
<evidence type="ECO:0000256" key="2">
    <source>
        <dbReference type="ARBA" id="ARBA00012438"/>
    </source>
</evidence>
<feature type="domain" description="Response regulatory" evidence="9">
    <location>
        <begin position="8"/>
        <end position="120"/>
    </location>
</feature>
<feature type="domain" description="Histidine kinase" evidence="8">
    <location>
        <begin position="842"/>
        <end position="1049"/>
    </location>
</feature>
<name>A0A2A5QT86_9EURY</name>
<protein>
    <recommendedName>
        <fullName evidence="2">histidine kinase</fullName>
        <ecNumber evidence="2">2.7.13.3</ecNumber>
    </recommendedName>
</protein>
<gene>
    <name evidence="12" type="ORF">CP557_05215</name>
</gene>
<dbReference type="Gene3D" id="3.40.50.2300">
    <property type="match status" value="1"/>
</dbReference>
<comment type="caution">
    <text evidence="12">The sequence shown here is derived from an EMBL/GenBank/DDBJ whole genome shotgun (WGS) entry which is preliminary data.</text>
</comment>
<dbReference type="Pfam" id="PF08448">
    <property type="entry name" value="PAS_4"/>
    <property type="match status" value="2"/>
</dbReference>
<dbReference type="SMART" id="SM00086">
    <property type="entry name" value="PAC"/>
    <property type="match status" value="3"/>
</dbReference>
<dbReference type="InterPro" id="IPR003594">
    <property type="entry name" value="HATPase_dom"/>
</dbReference>
<evidence type="ECO:0000256" key="4">
    <source>
        <dbReference type="ARBA" id="ARBA00022679"/>
    </source>
</evidence>
<dbReference type="SUPFAM" id="SSF55785">
    <property type="entry name" value="PYP-like sensor domain (PAS domain)"/>
    <property type="match status" value="3"/>
</dbReference>
<dbReference type="InterPro" id="IPR000700">
    <property type="entry name" value="PAS-assoc_C"/>
</dbReference>
<dbReference type="SUPFAM" id="SSF52172">
    <property type="entry name" value="CheY-like"/>
    <property type="match status" value="1"/>
</dbReference>
<dbReference type="InterPro" id="IPR029016">
    <property type="entry name" value="GAF-like_dom_sf"/>
</dbReference>
<dbReference type="SMART" id="SM00091">
    <property type="entry name" value="PAS"/>
    <property type="match status" value="3"/>
</dbReference>
<dbReference type="InterPro" id="IPR036890">
    <property type="entry name" value="HATPase_C_sf"/>
</dbReference>
<dbReference type="InterPro" id="IPR013656">
    <property type="entry name" value="PAS_4"/>
</dbReference>
<evidence type="ECO:0000256" key="6">
    <source>
        <dbReference type="PROSITE-ProRule" id="PRU00169"/>
    </source>
</evidence>
<dbReference type="InterPro" id="IPR004358">
    <property type="entry name" value="Sig_transdc_His_kin-like_C"/>
</dbReference>
<keyword evidence="13" id="KW-1185">Reference proteome</keyword>
<dbReference type="InterPro" id="IPR011006">
    <property type="entry name" value="CheY-like_superfamily"/>
</dbReference>
<dbReference type="InterPro" id="IPR052162">
    <property type="entry name" value="Sensor_kinase/Photoreceptor"/>
</dbReference>
<evidence type="ECO:0000256" key="5">
    <source>
        <dbReference type="ARBA" id="ARBA00022777"/>
    </source>
</evidence>
<dbReference type="InterPro" id="IPR003018">
    <property type="entry name" value="GAF"/>
</dbReference>
<dbReference type="InterPro" id="IPR005467">
    <property type="entry name" value="His_kinase_dom"/>
</dbReference>
<dbReference type="SMART" id="SM00065">
    <property type="entry name" value="GAF"/>
    <property type="match status" value="1"/>
</dbReference>
<dbReference type="PROSITE" id="PS50112">
    <property type="entry name" value="PAS"/>
    <property type="match status" value="3"/>
</dbReference>
<dbReference type="InterPro" id="IPR000014">
    <property type="entry name" value="PAS"/>
</dbReference>
<comment type="caution">
    <text evidence="6">Lacks conserved residue(s) required for the propagation of feature annotation.</text>
</comment>
<dbReference type="OrthoDB" id="327291at2157"/>
<dbReference type="InterPro" id="IPR001789">
    <property type="entry name" value="Sig_transdc_resp-reg_receiver"/>
</dbReference>
<dbReference type="PROSITE" id="PS50109">
    <property type="entry name" value="HIS_KIN"/>
    <property type="match status" value="1"/>
</dbReference>
<feature type="domain" description="PAS" evidence="10">
    <location>
        <begin position="712"/>
        <end position="785"/>
    </location>
</feature>
<dbReference type="PANTHER" id="PTHR43304">
    <property type="entry name" value="PHYTOCHROME-LIKE PROTEIN CPH1"/>
    <property type="match status" value="1"/>
</dbReference>
<dbReference type="NCBIfam" id="TIGR00229">
    <property type="entry name" value="sensory_box"/>
    <property type="match status" value="3"/>
</dbReference>
<reference evidence="12 13" key="1">
    <citation type="submission" date="2017-09" db="EMBL/GenBank/DDBJ databases">
        <title>Genome sequences of Natrinema ejinorence JCM 13890T.</title>
        <authorList>
            <person name="Roh S.W."/>
            <person name="Kim Y.B."/>
            <person name="Kim J.Y."/>
        </authorList>
    </citation>
    <scope>NUCLEOTIDE SEQUENCE [LARGE SCALE GENOMIC DNA]</scope>
    <source>
        <strain evidence="12 13">JCM 13890</strain>
    </source>
</reference>
<feature type="domain" description="PAC" evidence="11">
    <location>
        <begin position="503"/>
        <end position="554"/>
    </location>
</feature>
<dbReference type="EMBL" id="NXNI01000001">
    <property type="protein sequence ID" value="PCR89989.1"/>
    <property type="molecule type" value="Genomic_DNA"/>
</dbReference>
<keyword evidence="4" id="KW-0808">Transferase</keyword>
<evidence type="ECO:0000313" key="13">
    <source>
        <dbReference type="Proteomes" id="UP000219689"/>
    </source>
</evidence>
<dbReference type="Proteomes" id="UP000219689">
    <property type="component" value="Unassembled WGS sequence"/>
</dbReference>
<comment type="catalytic activity">
    <reaction evidence="1">
        <text>ATP + protein L-histidine = ADP + protein N-phospho-L-histidine.</text>
        <dbReference type="EC" id="2.7.13.3"/>
    </reaction>
</comment>
<dbReference type="Pfam" id="PF02518">
    <property type="entry name" value="HATPase_c"/>
    <property type="match status" value="1"/>
</dbReference>
<keyword evidence="3" id="KW-0597">Phosphoprotein</keyword>
<dbReference type="Gene3D" id="3.30.565.10">
    <property type="entry name" value="Histidine kinase-like ATPase, C-terminal domain"/>
    <property type="match status" value="1"/>
</dbReference>
<evidence type="ECO:0000256" key="3">
    <source>
        <dbReference type="ARBA" id="ARBA00022553"/>
    </source>
</evidence>
<evidence type="ECO:0000259" key="9">
    <source>
        <dbReference type="PROSITE" id="PS50110"/>
    </source>
</evidence>
<feature type="domain" description="PAS" evidence="10">
    <location>
        <begin position="429"/>
        <end position="499"/>
    </location>
</feature>
<dbReference type="EC" id="2.7.13.3" evidence="2"/>
<dbReference type="AlphaFoldDB" id="A0A2A5QT86"/>
<evidence type="ECO:0000256" key="1">
    <source>
        <dbReference type="ARBA" id="ARBA00000085"/>
    </source>
</evidence>
<feature type="region of interest" description="Disordered" evidence="7">
    <location>
        <begin position="1051"/>
        <end position="1071"/>
    </location>
</feature>
<dbReference type="CDD" id="cd00130">
    <property type="entry name" value="PAS"/>
    <property type="match status" value="3"/>
</dbReference>
<dbReference type="GO" id="GO:0004673">
    <property type="term" value="F:protein histidine kinase activity"/>
    <property type="evidence" value="ECO:0007669"/>
    <property type="project" value="UniProtKB-EC"/>
</dbReference>
<evidence type="ECO:0000259" key="10">
    <source>
        <dbReference type="PROSITE" id="PS50112"/>
    </source>
</evidence>
<dbReference type="SUPFAM" id="SSF55781">
    <property type="entry name" value="GAF domain-like"/>
    <property type="match status" value="2"/>
</dbReference>
<dbReference type="InterPro" id="IPR035965">
    <property type="entry name" value="PAS-like_dom_sf"/>
</dbReference>
<dbReference type="PROSITE" id="PS50113">
    <property type="entry name" value="PAC"/>
    <property type="match status" value="1"/>
</dbReference>
<proteinExistence type="predicted"/>
<dbReference type="PROSITE" id="PS50110">
    <property type="entry name" value="RESPONSE_REGULATORY"/>
    <property type="match status" value="1"/>
</dbReference>
<evidence type="ECO:0000259" key="11">
    <source>
        <dbReference type="PROSITE" id="PS50113"/>
    </source>
</evidence>
<feature type="domain" description="PAS" evidence="10">
    <location>
        <begin position="150"/>
        <end position="222"/>
    </location>
</feature>
<dbReference type="SMART" id="SM00387">
    <property type="entry name" value="HATPase_c"/>
    <property type="match status" value="1"/>
</dbReference>
<dbReference type="PRINTS" id="PR00344">
    <property type="entry name" value="BCTRLSENSOR"/>
</dbReference>
<dbReference type="Pfam" id="PF13426">
    <property type="entry name" value="PAS_9"/>
    <property type="match status" value="1"/>
</dbReference>
<dbReference type="SUPFAM" id="SSF55874">
    <property type="entry name" value="ATPase domain of HSP90 chaperone/DNA topoisomerase II/histidine kinase"/>
    <property type="match status" value="1"/>
</dbReference>
<dbReference type="PANTHER" id="PTHR43304:SF1">
    <property type="entry name" value="PAC DOMAIN-CONTAINING PROTEIN"/>
    <property type="match status" value="1"/>
</dbReference>
<keyword evidence="5 12" id="KW-0418">Kinase</keyword>
<organism evidence="12 13">
    <name type="scientific">Natrinema ejinorense</name>
    <dbReference type="NCBI Taxonomy" id="373386"/>
    <lineage>
        <taxon>Archaea</taxon>
        <taxon>Methanobacteriati</taxon>
        <taxon>Methanobacteriota</taxon>
        <taxon>Stenosarchaea group</taxon>
        <taxon>Halobacteria</taxon>
        <taxon>Halobacteriales</taxon>
        <taxon>Natrialbaceae</taxon>
        <taxon>Natrinema</taxon>
    </lineage>
</organism>